<evidence type="ECO:0000313" key="2">
    <source>
        <dbReference type="EMBL" id="EUA73582.1"/>
    </source>
</evidence>
<accession>X8DY51</accession>
<name>X8DY51_9MYCO</name>
<dbReference type="EMBL" id="JAOJ01000001">
    <property type="protein sequence ID" value="EUA73582.1"/>
    <property type="molecule type" value="Genomic_DNA"/>
</dbReference>
<gene>
    <name evidence="2" type="ORF">I540_0827</name>
</gene>
<evidence type="ECO:0000256" key="1">
    <source>
        <dbReference type="SAM" id="MobiDB-lite"/>
    </source>
</evidence>
<evidence type="ECO:0000313" key="3">
    <source>
        <dbReference type="Proteomes" id="UP000023351"/>
    </source>
</evidence>
<dbReference type="AlphaFoldDB" id="X8DY51"/>
<sequence>MSLSVGELKKVSVQSIRDIAAGLRAKATSMRATKTGVTDLPHKGTWTGTAADNADHEIGTFGNGLGTDADAYENAAAKVDRAGDEFEGLKQLLTKLENEAAGKFSINEATGEVTPLSKDFNKADRDYIANTLKQLCAAGGQANDDLAAGIHATDASGITTPANATGALPTAPNSAVKPDGVFGGVQNLATANPDGEPGATKAAAAAGADTQANYKEWYPRTPGSGDKLTIDPSKAGSFTGTVGALDKMPGAPKPADGFGSGVARQFGQGVNSRVDGIIDEAKNLTGQGGPGSPGVAESWAKFALGTADQMANPLGSLPGEVKDAVNDPAGFAGKKLFDVSSIAATGPLGGEAAAGARGLLGDLTGTETRALTHGIDDATPGHHTPRTVDHPAPHAGVDHQPPNPGSWNHSTEHYSPQAPQLAADLNNAFTNGHPTSDLAAQVADHSTHHAPGIGSSANPDRVVLGKWDGQDGGYIGEARNNGGIYFDTGDETWNAVGRGLDDAGSRSLGWQVNEQFLRAQLENRVPRVDYVLPEGFSSVEQVAAVQRRSFSAMEINFLKENAAAYGYVQRGNVWVYTGGK</sequence>
<proteinExistence type="predicted"/>
<comment type="caution">
    <text evidence="2">The sequence shown here is derived from an EMBL/GenBank/DDBJ whole genome shotgun (WGS) entry which is preliminary data.</text>
</comment>
<organism evidence="2 3">
    <name type="scientific">Mycobacteroides abscessus subsp. bolletii 1513</name>
    <dbReference type="NCBI Taxonomy" id="1299321"/>
    <lineage>
        <taxon>Bacteria</taxon>
        <taxon>Bacillati</taxon>
        <taxon>Actinomycetota</taxon>
        <taxon>Actinomycetes</taxon>
        <taxon>Mycobacteriales</taxon>
        <taxon>Mycobacteriaceae</taxon>
        <taxon>Mycobacteroides</taxon>
        <taxon>Mycobacteroides abscessus</taxon>
    </lineage>
</organism>
<feature type="compositionally biased region" description="Basic and acidic residues" evidence="1">
    <location>
        <begin position="374"/>
        <end position="392"/>
    </location>
</feature>
<dbReference type="PATRIC" id="fig|1299321.3.peg.794"/>
<feature type="compositionally biased region" description="Polar residues" evidence="1">
    <location>
        <begin position="405"/>
        <end position="416"/>
    </location>
</feature>
<reference evidence="2 3" key="1">
    <citation type="submission" date="2013-12" db="EMBL/GenBank/DDBJ databases">
        <authorList>
            <person name="Zelazny A."/>
            <person name="Olivier K."/>
            <person name="Holland S."/>
            <person name="Lenaerts A."/>
            <person name="Ordway D."/>
            <person name="DeGroote M.A."/>
            <person name="Parker T."/>
            <person name="Sizemore C."/>
            <person name="Tallon L.J."/>
            <person name="Sadzewicz L.K."/>
            <person name="Sengamalay N."/>
            <person name="Fraser C.M."/>
            <person name="Hine E."/>
            <person name="Shefchek K.A."/>
            <person name="Das S.P."/>
            <person name="Tettelin H."/>
        </authorList>
    </citation>
    <scope>NUCLEOTIDE SEQUENCE [LARGE SCALE GENOMIC DNA]</scope>
    <source>
        <strain evidence="2 3">1513</strain>
    </source>
</reference>
<feature type="region of interest" description="Disordered" evidence="1">
    <location>
        <begin position="373"/>
        <end position="416"/>
    </location>
</feature>
<dbReference type="Proteomes" id="UP000023351">
    <property type="component" value="Unassembled WGS sequence"/>
</dbReference>
<protein>
    <submittedName>
        <fullName evidence="2">Uncharacterized protein</fullName>
    </submittedName>
</protein>